<keyword evidence="2" id="KW-1185">Reference proteome</keyword>
<evidence type="ECO:0000313" key="2">
    <source>
        <dbReference type="Proteomes" id="UP000193017"/>
    </source>
</evidence>
<dbReference type="AlphaFoldDB" id="A0A1W6CVS3"/>
<name>A0A1W6CVS3_9RHOB</name>
<dbReference type="Proteomes" id="UP000193017">
    <property type="component" value="Chromosome"/>
</dbReference>
<dbReference type="KEGG" id="pcon:B0A89_04045"/>
<accession>A0A1W6CVS3</accession>
<protein>
    <recommendedName>
        <fullName evidence="3">Flagellar assembly protein FliH/Type III secretion system HrpE domain-containing protein</fullName>
    </recommendedName>
</protein>
<organism evidence="1 2">
    <name type="scientific">Paracoccus contaminans</name>
    <dbReference type="NCBI Taxonomy" id="1945662"/>
    <lineage>
        <taxon>Bacteria</taxon>
        <taxon>Pseudomonadati</taxon>
        <taxon>Pseudomonadota</taxon>
        <taxon>Alphaproteobacteria</taxon>
        <taxon>Rhodobacterales</taxon>
        <taxon>Paracoccaceae</taxon>
        <taxon>Paracoccus</taxon>
    </lineage>
</organism>
<dbReference type="STRING" id="1945662.B0A89_04045"/>
<reference evidence="1 2" key="1">
    <citation type="submission" date="2017-03" db="EMBL/GenBank/DDBJ databases">
        <title>Genome sequence of Paracoccus contaminans isolated from a water microcosm.</title>
        <authorList>
            <person name="Aurass P."/>
            <person name="Karste S."/>
            <person name="Trost E."/>
            <person name="Glaeser S.P."/>
            <person name="Kaempfer P."/>
            <person name="Flieger A."/>
        </authorList>
    </citation>
    <scope>NUCLEOTIDE SEQUENCE [LARGE SCALE GENOMIC DNA]</scope>
    <source>
        <strain evidence="2">RKI 16-01929T\LMG 29738T\CCM 8701T\CIP 111112T</strain>
    </source>
</reference>
<sequence length="185" mass="19098">MGAALQLERFDPPPPAPLPALHSAEELQDAYLHGMIAGREQVMAEQAGQMQAALSAISAELADLHAALAEGGRAHARALEPLVSALLEGLLPAAARARLQADVRGTLAHLAGAVMPLGIKIRCGTDLAAFMRSCAGEAGIGAIEIAADGPDGTVTAELLGGTMAWDEARVVAQLRALVQEIMEEQ</sequence>
<evidence type="ECO:0000313" key="1">
    <source>
        <dbReference type="EMBL" id="ARJ68925.1"/>
    </source>
</evidence>
<dbReference type="OrthoDB" id="7772817at2"/>
<evidence type="ECO:0008006" key="3">
    <source>
        <dbReference type="Google" id="ProtNLM"/>
    </source>
</evidence>
<proteinExistence type="predicted"/>
<dbReference type="RefSeq" id="WP_085377034.1">
    <property type="nucleotide sequence ID" value="NZ_CP020612.1"/>
</dbReference>
<gene>
    <name evidence="1" type="ORF">B0A89_04045</name>
</gene>
<dbReference type="EMBL" id="CP020612">
    <property type="protein sequence ID" value="ARJ68925.1"/>
    <property type="molecule type" value="Genomic_DNA"/>
</dbReference>